<organism evidence="2 3">
    <name type="scientific">Romanomermis culicivorax</name>
    <name type="common">Nematode worm</name>
    <dbReference type="NCBI Taxonomy" id="13658"/>
    <lineage>
        <taxon>Eukaryota</taxon>
        <taxon>Metazoa</taxon>
        <taxon>Ecdysozoa</taxon>
        <taxon>Nematoda</taxon>
        <taxon>Enoplea</taxon>
        <taxon>Dorylaimia</taxon>
        <taxon>Mermithida</taxon>
        <taxon>Mermithoidea</taxon>
        <taxon>Mermithidae</taxon>
        <taxon>Romanomermis</taxon>
    </lineage>
</organism>
<dbReference type="Proteomes" id="UP000887565">
    <property type="component" value="Unplaced"/>
</dbReference>
<proteinExistence type="predicted"/>
<reference evidence="3" key="1">
    <citation type="submission" date="2022-11" db="UniProtKB">
        <authorList>
            <consortium name="WormBaseParasite"/>
        </authorList>
    </citation>
    <scope>IDENTIFICATION</scope>
</reference>
<name>A0A915IAT4_ROMCU</name>
<evidence type="ECO:0000256" key="1">
    <source>
        <dbReference type="SAM" id="MobiDB-lite"/>
    </source>
</evidence>
<evidence type="ECO:0000313" key="3">
    <source>
        <dbReference type="WBParaSite" id="nRc.2.0.1.t11285-RA"/>
    </source>
</evidence>
<feature type="region of interest" description="Disordered" evidence="1">
    <location>
        <begin position="156"/>
        <end position="176"/>
    </location>
</feature>
<protein>
    <submittedName>
        <fullName evidence="3">Uncharacterized protein</fullName>
    </submittedName>
</protein>
<feature type="compositionally biased region" description="Basic and acidic residues" evidence="1">
    <location>
        <begin position="166"/>
        <end position="176"/>
    </location>
</feature>
<dbReference type="AlphaFoldDB" id="A0A915IAT4"/>
<keyword evidence="2" id="KW-1185">Reference proteome</keyword>
<dbReference type="WBParaSite" id="nRc.2.0.1.t11285-RA">
    <property type="protein sequence ID" value="nRc.2.0.1.t11285-RA"/>
    <property type="gene ID" value="nRc.2.0.1.g11285"/>
</dbReference>
<sequence>MPSAIIVAQGPPLGIPKGSAMEVMDQIELVNLTDVLSVQDAMLAVWSVHMAKKCLHLLWALLKEPFQVEGPMAARVANDIKASLEGVRFAANHVITGQQHNLIQGLHAVLSGPVQLIFNTLIILAVDIRYPADLDSMGQMILGTNDTGTKKVLNEKSFSQMNTTRGSKDRVDLKNS</sequence>
<evidence type="ECO:0000313" key="2">
    <source>
        <dbReference type="Proteomes" id="UP000887565"/>
    </source>
</evidence>
<accession>A0A915IAT4</accession>
<feature type="compositionally biased region" description="Polar residues" evidence="1">
    <location>
        <begin position="156"/>
        <end position="165"/>
    </location>
</feature>